<accession>A0A0E9PCW7</accession>
<proteinExistence type="predicted"/>
<dbReference type="AlphaFoldDB" id="A0A0E9PCW7"/>
<reference evidence="1" key="2">
    <citation type="journal article" date="2015" name="Fish Shellfish Immunol.">
        <title>Early steps in the European eel (Anguilla anguilla)-Vibrio vulnificus interaction in the gills: Role of the RtxA13 toxin.</title>
        <authorList>
            <person name="Callol A."/>
            <person name="Pajuelo D."/>
            <person name="Ebbesson L."/>
            <person name="Teles M."/>
            <person name="MacKenzie S."/>
            <person name="Amaro C."/>
        </authorList>
    </citation>
    <scope>NUCLEOTIDE SEQUENCE</scope>
</reference>
<organism evidence="1">
    <name type="scientific">Anguilla anguilla</name>
    <name type="common">European freshwater eel</name>
    <name type="synonym">Muraena anguilla</name>
    <dbReference type="NCBI Taxonomy" id="7936"/>
    <lineage>
        <taxon>Eukaryota</taxon>
        <taxon>Metazoa</taxon>
        <taxon>Chordata</taxon>
        <taxon>Craniata</taxon>
        <taxon>Vertebrata</taxon>
        <taxon>Euteleostomi</taxon>
        <taxon>Actinopterygii</taxon>
        <taxon>Neopterygii</taxon>
        <taxon>Teleostei</taxon>
        <taxon>Anguilliformes</taxon>
        <taxon>Anguillidae</taxon>
        <taxon>Anguilla</taxon>
    </lineage>
</organism>
<evidence type="ECO:0000313" key="1">
    <source>
        <dbReference type="EMBL" id="JAH02496.1"/>
    </source>
</evidence>
<name>A0A0E9PCW7_ANGAN</name>
<dbReference type="EMBL" id="GBXM01106081">
    <property type="protein sequence ID" value="JAH02496.1"/>
    <property type="molecule type" value="Transcribed_RNA"/>
</dbReference>
<protein>
    <submittedName>
        <fullName evidence="1">Uncharacterized protein</fullName>
    </submittedName>
</protein>
<sequence>MSFNEKKFTKHPYHLCEKVIASLNLNFLLHLLAAITAIKCCL</sequence>
<reference evidence="1" key="1">
    <citation type="submission" date="2014-11" db="EMBL/GenBank/DDBJ databases">
        <authorList>
            <person name="Amaro Gonzalez C."/>
        </authorList>
    </citation>
    <scope>NUCLEOTIDE SEQUENCE</scope>
</reference>